<evidence type="ECO:0000256" key="3">
    <source>
        <dbReference type="ARBA" id="ARBA00023002"/>
    </source>
</evidence>
<proteinExistence type="predicted"/>
<dbReference type="InterPro" id="IPR009100">
    <property type="entry name" value="AcylCoA_DH/oxidase_NM_dom_sf"/>
</dbReference>
<organism evidence="4 5">
    <name type="scientific">Streptomyces prunicolor</name>
    <dbReference type="NCBI Taxonomy" id="67348"/>
    <lineage>
        <taxon>Bacteria</taxon>
        <taxon>Bacillati</taxon>
        <taxon>Actinomycetota</taxon>
        <taxon>Actinomycetes</taxon>
        <taxon>Kitasatosporales</taxon>
        <taxon>Streptomycetaceae</taxon>
        <taxon>Streptomyces</taxon>
    </lineage>
</organism>
<dbReference type="EC" id="1.-.-.-" evidence="4"/>
<evidence type="ECO:0000313" key="4">
    <source>
        <dbReference type="EMBL" id="MDV7220455.1"/>
    </source>
</evidence>
<dbReference type="PANTHER" id="PTHR43884">
    <property type="entry name" value="ACYL-COA DEHYDROGENASE"/>
    <property type="match status" value="1"/>
</dbReference>
<dbReference type="PANTHER" id="PTHR43884:SF20">
    <property type="entry name" value="ACYL-COA DEHYDROGENASE FADE28"/>
    <property type="match status" value="1"/>
</dbReference>
<dbReference type="InterPro" id="IPR046373">
    <property type="entry name" value="Acyl-CoA_Oxase/DH_mid-dom_sf"/>
</dbReference>
<evidence type="ECO:0000313" key="5">
    <source>
        <dbReference type="Proteomes" id="UP001187346"/>
    </source>
</evidence>
<gene>
    <name evidence="4" type="ORF">R5A26_31380</name>
</gene>
<dbReference type="Proteomes" id="UP001187346">
    <property type="component" value="Unassembled WGS sequence"/>
</dbReference>
<sequence length="390" mass="40966">MAPGAIPQIEEETAMYFLEPERSVLDRFLPGLDERLAELPQRERERPGGPALPLFKAAGGPALLVPAEHRGLGIGAEDAVSLQRAIGARSPSLAVATTMHHLSVAGLVQAYEVAHGMEWMLLEAVADQRLLVASGFAEGRSGQSILDSSIKAHQDGDDVVLNGAKKPCSLSASMDLLSVSVTLDDGQGPELAVAVVPAATPGVSVHPFWGSFVLAGAESDEVRLHDVHVPPDLVVRTGLGEDRTLDPVQTVGFVWFELLMAASYLGMASALAERVLLAKRASAAERAAILVELESAMGGIRGAAAVLDTGRPLGQDDLLRALVSRFSTQDTIDRVVPRCLEALGGMAYVSTDDTAYLSACTAALKFHPPSRRWAAEGMCAAFAGGPLVLG</sequence>
<dbReference type="Gene3D" id="2.40.110.10">
    <property type="entry name" value="Butyryl-CoA Dehydrogenase, subunit A, domain 2"/>
    <property type="match status" value="1"/>
</dbReference>
<keyword evidence="5" id="KW-1185">Reference proteome</keyword>
<keyword evidence="1" id="KW-0285">Flavoprotein</keyword>
<accession>A0ABU4FKA6</accession>
<dbReference type="InterPro" id="IPR037069">
    <property type="entry name" value="AcylCoA_DH/ox_N_sf"/>
</dbReference>
<reference evidence="4 5" key="1">
    <citation type="submission" date="2023-10" db="EMBL/GenBank/DDBJ databases">
        <title>Characterization of rhizosphere-enriched actinobacteria from wheat plants lab-grown on chernevaya soil.</title>
        <authorList>
            <person name="Tikhonova E.N."/>
            <person name="Konopkin A."/>
            <person name="Kravchenko I.K."/>
        </authorList>
    </citation>
    <scope>NUCLEOTIDE SEQUENCE [LARGE SCALE GENOMIC DNA]</scope>
    <source>
        <strain evidence="4 5">RR29</strain>
    </source>
</reference>
<dbReference type="EMBL" id="JAWMAJ010000130">
    <property type="protein sequence ID" value="MDV7220455.1"/>
    <property type="molecule type" value="Genomic_DNA"/>
</dbReference>
<name>A0ABU4FKA6_9ACTN</name>
<comment type="caution">
    <text evidence="4">The sequence shown here is derived from an EMBL/GenBank/DDBJ whole genome shotgun (WGS) entry which is preliminary data.</text>
</comment>
<evidence type="ECO:0000256" key="2">
    <source>
        <dbReference type="ARBA" id="ARBA00022827"/>
    </source>
</evidence>
<dbReference type="Gene3D" id="1.10.540.10">
    <property type="entry name" value="Acyl-CoA dehydrogenase/oxidase, N-terminal domain"/>
    <property type="match status" value="1"/>
</dbReference>
<keyword evidence="2" id="KW-0274">FAD</keyword>
<keyword evidence="3 4" id="KW-0560">Oxidoreductase</keyword>
<evidence type="ECO:0000256" key="1">
    <source>
        <dbReference type="ARBA" id="ARBA00022630"/>
    </source>
</evidence>
<protein>
    <submittedName>
        <fullName evidence="4">Acyl-CoA dehydrogenase family protein</fullName>
        <ecNumber evidence="4">1.-.-.-</ecNumber>
    </submittedName>
</protein>
<dbReference type="GO" id="GO:0016491">
    <property type="term" value="F:oxidoreductase activity"/>
    <property type="evidence" value="ECO:0007669"/>
    <property type="project" value="UniProtKB-KW"/>
</dbReference>
<dbReference type="SUPFAM" id="SSF56645">
    <property type="entry name" value="Acyl-CoA dehydrogenase NM domain-like"/>
    <property type="match status" value="1"/>
</dbReference>
<dbReference type="RefSeq" id="WP_317774038.1">
    <property type="nucleotide sequence ID" value="NZ_JAWMAJ010000130.1"/>
</dbReference>